<evidence type="ECO:0000256" key="9">
    <source>
        <dbReference type="ARBA" id="ARBA00035241"/>
    </source>
</evidence>
<protein>
    <recommendedName>
        <fullName evidence="9 11">Large ribosomal subunit protein uL1</fullName>
    </recommendedName>
</protein>
<keyword evidence="5 11" id="KW-0810">Translation regulation</keyword>
<dbReference type="CDD" id="cd00403">
    <property type="entry name" value="Ribosomal_L1"/>
    <property type="match status" value="1"/>
</dbReference>
<evidence type="ECO:0000256" key="1">
    <source>
        <dbReference type="ARBA" id="ARBA00010531"/>
    </source>
</evidence>
<evidence type="ECO:0000256" key="5">
    <source>
        <dbReference type="ARBA" id="ARBA00022845"/>
    </source>
</evidence>
<dbReference type="FunFam" id="3.40.50.790:FF:000001">
    <property type="entry name" value="50S ribosomal protein L1"/>
    <property type="match status" value="1"/>
</dbReference>
<evidence type="ECO:0000256" key="10">
    <source>
        <dbReference type="ARBA" id="ARBA00059110"/>
    </source>
</evidence>
<gene>
    <name evidence="11" type="primary">rplA</name>
    <name evidence="13" type="ORF">EZ216_07560</name>
</gene>
<dbReference type="InterPro" id="IPR005878">
    <property type="entry name" value="Ribosom_uL1_bac-type"/>
</dbReference>
<dbReference type="InterPro" id="IPR023674">
    <property type="entry name" value="Ribosomal_uL1-like"/>
</dbReference>
<dbReference type="OrthoDB" id="9803740at2"/>
<evidence type="ECO:0000313" key="13">
    <source>
        <dbReference type="EMBL" id="TFZ03523.1"/>
    </source>
</evidence>
<dbReference type="PROSITE" id="PS01199">
    <property type="entry name" value="RIBOSOMAL_L1"/>
    <property type="match status" value="1"/>
</dbReference>
<dbReference type="Proteomes" id="UP000297839">
    <property type="component" value="Unassembled WGS sequence"/>
</dbReference>
<dbReference type="InterPro" id="IPR002143">
    <property type="entry name" value="Ribosomal_uL1"/>
</dbReference>
<dbReference type="GO" id="GO:0022625">
    <property type="term" value="C:cytosolic large ribosomal subunit"/>
    <property type="evidence" value="ECO:0007669"/>
    <property type="project" value="TreeGrafter"/>
</dbReference>
<dbReference type="InterPro" id="IPR023673">
    <property type="entry name" value="Ribosomal_uL1_CS"/>
</dbReference>
<dbReference type="GO" id="GO:0006417">
    <property type="term" value="P:regulation of translation"/>
    <property type="evidence" value="ECO:0007669"/>
    <property type="project" value="UniProtKB-KW"/>
</dbReference>
<dbReference type="InterPro" id="IPR028364">
    <property type="entry name" value="Ribosomal_uL1/biogenesis"/>
</dbReference>
<name>A0A4Z0BWC0_9BURK</name>
<dbReference type="Pfam" id="PF00687">
    <property type="entry name" value="Ribosomal_L1"/>
    <property type="match status" value="1"/>
</dbReference>
<dbReference type="EMBL" id="SMLK01000002">
    <property type="protein sequence ID" value="TFZ03523.1"/>
    <property type="molecule type" value="Genomic_DNA"/>
</dbReference>
<keyword evidence="2 11" id="KW-0678">Repressor</keyword>
<dbReference type="GO" id="GO:0006412">
    <property type="term" value="P:translation"/>
    <property type="evidence" value="ECO:0007669"/>
    <property type="project" value="UniProtKB-UniRule"/>
</dbReference>
<evidence type="ECO:0000256" key="2">
    <source>
        <dbReference type="ARBA" id="ARBA00022491"/>
    </source>
</evidence>
<dbReference type="GO" id="GO:0019843">
    <property type="term" value="F:rRNA binding"/>
    <property type="evidence" value="ECO:0007669"/>
    <property type="project" value="UniProtKB-UniRule"/>
</dbReference>
<keyword evidence="7 11" id="KW-0689">Ribosomal protein</keyword>
<dbReference type="RefSeq" id="WP_135249147.1">
    <property type="nucleotide sequence ID" value="NZ_SMLK01000002.1"/>
</dbReference>
<keyword evidence="6 11" id="KW-0694">RNA-binding</keyword>
<keyword evidence="3 11" id="KW-0820">tRNA-binding</keyword>
<reference evidence="13 14" key="1">
    <citation type="submission" date="2019-03" db="EMBL/GenBank/DDBJ databases">
        <title>Ramlibacter sp. 18x22-1, whole genome shotgun sequence.</title>
        <authorList>
            <person name="Zhang X."/>
            <person name="Feng G."/>
            <person name="Zhu H."/>
        </authorList>
    </citation>
    <scope>NUCLEOTIDE SEQUENCE [LARGE SCALE GENOMIC DNA]</scope>
    <source>
        <strain evidence="13 14">18x22-1</strain>
    </source>
</reference>
<dbReference type="PANTHER" id="PTHR36427">
    <property type="entry name" value="54S RIBOSOMAL PROTEIN L1, MITOCHONDRIAL"/>
    <property type="match status" value="1"/>
</dbReference>
<accession>A0A4Z0BWC0</accession>
<evidence type="ECO:0000313" key="14">
    <source>
        <dbReference type="Proteomes" id="UP000297839"/>
    </source>
</evidence>
<dbReference type="SUPFAM" id="SSF56808">
    <property type="entry name" value="Ribosomal protein L1"/>
    <property type="match status" value="1"/>
</dbReference>
<comment type="function">
    <text evidence="10 11">Protein L1 is also a translational repressor protein, it controls the translation of the L11 operon by binding to its mRNA.</text>
</comment>
<keyword evidence="8 11" id="KW-0687">Ribonucleoprotein</keyword>
<evidence type="ECO:0000256" key="4">
    <source>
        <dbReference type="ARBA" id="ARBA00022730"/>
    </source>
</evidence>
<comment type="function">
    <text evidence="11">Binds directly to 23S rRNA. The L1 stalk is quite mobile in the ribosome, and is involved in E site tRNA release.</text>
</comment>
<dbReference type="GO" id="GO:0003735">
    <property type="term" value="F:structural constituent of ribosome"/>
    <property type="evidence" value="ECO:0007669"/>
    <property type="project" value="InterPro"/>
</dbReference>
<comment type="caution">
    <text evidence="13">The sequence shown here is derived from an EMBL/GenBank/DDBJ whole genome shotgun (WGS) entry which is preliminary data.</text>
</comment>
<evidence type="ECO:0000256" key="12">
    <source>
        <dbReference type="RuleBase" id="RU000659"/>
    </source>
</evidence>
<dbReference type="InterPro" id="IPR016095">
    <property type="entry name" value="Ribosomal_uL1_3-a/b-sand"/>
</dbReference>
<evidence type="ECO:0000256" key="7">
    <source>
        <dbReference type="ARBA" id="ARBA00022980"/>
    </source>
</evidence>
<evidence type="ECO:0000256" key="8">
    <source>
        <dbReference type="ARBA" id="ARBA00023274"/>
    </source>
</evidence>
<evidence type="ECO:0000256" key="11">
    <source>
        <dbReference type="HAMAP-Rule" id="MF_01318"/>
    </source>
</evidence>
<proteinExistence type="inferred from homology"/>
<keyword evidence="4 11" id="KW-0699">rRNA-binding</keyword>
<dbReference type="Gene3D" id="3.40.50.790">
    <property type="match status" value="1"/>
</dbReference>
<comment type="similarity">
    <text evidence="1 11 12">Belongs to the universal ribosomal protein uL1 family.</text>
</comment>
<dbReference type="AlphaFoldDB" id="A0A4Z0BWC0"/>
<dbReference type="PIRSF" id="PIRSF002155">
    <property type="entry name" value="Ribosomal_L1"/>
    <property type="match status" value="1"/>
</dbReference>
<dbReference type="PANTHER" id="PTHR36427:SF3">
    <property type="entry name" value="LARGE RIBOSOMAL SUBUNIT PROTEIN UL1M"/>
    <property type="match status" value="1"/>
</dbReference>
<sequence length="234" mass="24087">MAKLTKKQKSLEGKVDSNKLYAIGDAIAIVKEAATAKFDESIDVAVQLGIDAKKSDQVVRGAVVLPNGTGKTKRVAVFAQGAKAEEAKAAGADVVGMDDLAARVKAGDMPFDVVIAAPDAMRVVGTLGQILGPRGLMPNPKVGTVTPDVATAVKNAKAGQVQFRVDKAGIVHGTIGRRSFDADKLQGNLAALIDALNKAKPASSKGIYLKKVAVSSTMGVGVRVDTQSLAAQQA</sequence>
<dbReference type="NCBIfam" id="TIGR01169">
    <property type="entry name" value="rplA_bact"/>
    <property type="match status" value="1"/>
</dbReference>
<organism evidence="13 14">
    <name type="scientific">Ramlibacter humi</name>
    <dbReference type="NCBI Taxonomy" id="2530451"/>
    <lineage>
        <taxon>Bacteria</taxon>
        <taxon>Pseudomonadati</taxon>
        <taxon>Pseudomonadota</taxon>
        <taxon>Betaproteobacteria</taxon>
        <taxon>Burkholderiales</taxon>
        <taxon>Comamonadaceae</taxon>
        <taxon>Ramlibacter</taxon>
    </lineage>
</organism>
<evidence type="ECO:0000256" key="3">
    <source>
        <dbReference type="ARBA" id="ARBA00022555"/>
    </source>
</evidence>
<comment type="subunit">
    <text evidence="11">Part of the 50S ribosomal subunit.</text>
</comment>
<dbReference type="HAMAP" id="MF_01318_B">
    <property type="entry name" value="Ribosomal_uL1_B"/>
    <property type="match status" value="1"/>
</dbReference>
<dbReference type="GO" id="GO:0000049">
    <property type="term" value="F:tRNA binding"/>
    <property type="evidence" value="ECO:0007669"/>
    <property type="project" value="UniProtKB-KW"/>
</dbReference>
<keyword evidence="14" id="KW-1185">Reference proteome</keyword>
<dbReference type="Gene3D" id="3.30.190.20">
    <property type="match status" value="1"/>
</dbReference>
<evidence type="ECO:0000256" key="6">
    <source>
        <dbReference type="ARBA" id="ARBA00022884"/>
    </source>
</evidence>